<reference evidence="1 2" key="1">
    <citation type="submission" date="2017-02" db="EMBL/GenBank/DDBJ databases">
        <title>Acinetobacter sp. ANC 4945, whole genome shotgun sequencing project.</title>
        <authorList>
            <person name="Radolfova-Krizova L."/>
            <person name="Al Atrouni A."/>
            <person name="Nemec A."/>
        </authorList>
    </citation>
    <scope>NUCLEOTIDE SEQUENCE [LARGE SCALE GENOMIC DNA]</scope>
    <source>
        <strain evidence="1 2">ANC 4945</strain>
    </source>
</reference>
<evidence type="ECO:0000313" key="1">
    <source>
        <dbReference type="EMBL" id="OOV85303.1"/>
    </source>
</evidence>
<gene>
    <name evidence="1" type="ORF">B1202_01230</name>
</gene>
<dbReference type="Proteomes" id="UP000191160">
    <property type="component" value="Unassembled WGS sequence"/>
</dbReference>
<dbReference type="EMBL" id="MVKX01000001">
    <property type="protein sequence ID" value="OOV85303.1"/>
    <property type="molecule type" value="Genomic_DNA"/>
</dbReference>
<sequence length="147" mass="16774">MSINQFLPSLEKFAEAEHQYIEYFTSKGEKDILGKVISNMKSTAEIQASQGVDSWLAYGVYLPAVERIFALHQGETEAEFFERTQYPVELVQAYSIKDHDIATLIAADKYSRIHQQHLPVNTSRWPYSDDGSSIDLNQYPARIKANI</sequence>
<keyword evidence="2" id="KW-1185">Reference proteome</keyword>
<organism evidence="1 2">
    <name type="scientific">Acinetobacter amyesii</name>
    <dbReference type="NCBI Taxonomy" id="2942470"/>
    <lineage>
        <taxon>Bacteria</taxon>
        <taxon>Pseudomonadati</taxon>
        <taxon>Pseudomonadota</taxon>
        <taxon>Gammaproteobacteria</taxon>
        <taxon>Moraxellales</taxon>
        <taxon>Moraxellaceae</taxon>
        <taxon>Acinetobacter</taxon>
    </lineage>
</organism>
<name>A0A1T1H637_9GAMM</name>
<dbReference type="AlphaFoldDB" id="A0A1T1H637"/>
<dbReference type="RefSeq" id="WP_078189203.1">
    <property type="nucleotide sequence ID" value="NZ_JAMCOZ010000010.1"/>
</dbReference>
<proteinExistence type="predicted"/>
<evidence type="ECO:0000313" key="2">
    <source>
        <dbReference type="Proteomes" id="UP000191160"/>
    </source>
</evidence>
<protein>
    <submittedName>
        <fullName evidence="1">Uncharacterized protein</fullName>
    </submittedName>
</protein>
<comment type="caution">
    <text evidence="1">The sequence shown here is derived from an EMBL/GenBank/DDBJ whole genome shotgun (WGS) entry which is preliminary data.</text>
</comment>
<accession>A0A1T1H637</accession>